<keyword evidence="3" id="KW-0812">Transmembrane</keyword>
<dbReference type="InterPro" id="IPR003591">
    <property type="entry name" value="Leu-rich_rpt_typical-subtyp"/>
</dbReference>
<accession>A0AA38CII7</accession>
<comment type="caution">
    <text evidence="8">The sequence shown here is derived from an EMBL/GenBank/DDBJ whole genome shotgun (WGS) entry which is preliminary data.</text>
</comment>
<sequence>FLPAEIGSLKKLEELDLSFNKLKTLPNNIADLMALKSLKVASNKLVELPLGISSLLKLTTVDVSNNRLTSLQSLELFSMRALRNLNVQHNKLRDACQLPAWISCNLEGNDALGKDIIECEFCSSSSEEEVSDFNIQKEKVNRSFEGKSETTLPSSSYEIVPSIRCSQPSIRKTGWKRRDTRQQKARQERLNNSRKFRAEDYQERENVGIVMETLSVSMPLSNCALYLTEKTVEAPIGCPCSETELTSVVQDVSRTGKDSDDTNCSNARRNDSVTPVQITEAKVPPENSTDCKLLCCDSVVAKSGSIIVNKGSKVEMTKMPLPVLKENGQLDACFKANNDACPKTSRRHGVYINNPKPSKRIRSVQEFSRVSQKYSNESFCGVNDILPDGFYDAGRDRPFKPLKNFEKENLCLGTREVILVDREKDEELDAIALSAQQLVSGWKKIGQGNDENGFRIDDYQRGSLLALFVSNCFGGSDKSLDISTMRRTVAGANVETPFVCSCSFDSNSNAISLSDQAFKSVTVPGMDFLCEQSVRIIKEQHNSNVVPIGAIQYGVCRHRAILMKYLCDRADPPIPCELVRGYMDYMPHAWNAIIINKDNKWVRLIVDTCRPHDIREEEDPEYFCRYIPLNRFVFPTPNDKDSVVARNSSVWPCLHEEIGRGASGSVVRRCTLGQLTAAAKVRCLEVSRASKEQQNNFEYNCLGEVRILGALKKHPCIIDLYGHQISSSWVSLSDGMGESQVLQSIIAMEYVKGGSLEVLLGKLAQEGKKCTPAKVAMFIARDVACGLLELHSKNIIHRDVKSRNVLIDLEVKRLDESPLVKLCDFDMAVPLHSSSHTCCLAHHGVPPAEFCVGTPRWMAPEMVQAMHRPQRYGVEVDIWSFGCLILELLTLQVPHVGLTDIEVHNCLQMEQRPHLTPELDKYLSESKDKVPVGTDNILPEENAEIINLLADLFYSCTESDPSQRPTAKQAYEILSA</sequence>
<feature type="non-terminal residue" evidence="8">
    <location>
        <position position="976"/>
    </location>
</feature>
<dbReference type="PROSITE" id="PS00108">
    <property type="entry name" value="PROTEIN_KINASE_ST"/>
    <property type="match status" value="1"/>
</dbReference>
<dbReference type="PANTHER" id="PTHR24359:SF1">
    <property type="entry name" value="INHIBITOR OF NUCLEAR FACTOR KAPPA-B KINASE EPSILON SUBUNIT HOMOLOG 1-RELATED"/>
    <property type="match status" value="1"/>
</dbReference>
<evidence type="ECO:0000259" key="7">
    <source>
        <dbReference type="PROSITE" id="PS50011"/>
    </source>
</evidence>
<dbReference type="PROSITE" id="PS51450">
    <property type="entry name" value="LRR"/>
    <property type="match status" value="2"/>
</dbReference>
<reference evidence="8 9" key="1">
    <citation type="journal article" date="2021" name="Nat. Plants">
        <title>The Taxus genome provides insights into paclitaxel biosynthesis.</title>
        <authorList>
            <person name="Xiong X."/>
            <person name="Gou J."/>
            <person name="Liao Q."/>
            <person name="Li Y."/>
            <person name="Zhou Q."/>
            <person name="Bi G."/>
            <person name="Li C."/>
            <person name="Du R."/>
            <person name="Wang X."/>
            <person name="Sun T."/>
            <person name="Guo L."/>
            <person name="Liang H."/>
            <person name="Lu P."/>
            <person name="Wu Y."/>
            <person name="Zhang Z."/>
            <person name="Ro D.K."/>
            <person name="Shang Y."/>
            <person name="Huang S."/>
            <person name="Yan J."/>
        </authorList>
    </citation>
    <scope>NUCLEOTIDE SEQUENCE [LARGE SCALE GENOMIC DNA]</scope>
    <source>
        <strain evidence="8">Ta-2019</strain>
    </source>
</reference>
<dbReference type="Gene3D" id="3.80.10.10">
    <property type="entry name" value="Ribonuclease Inhibitor"/>
    <property type="match status" value="1"/>
</dbReference>
<evidence type="ECO:0000313" key="9">
    <source>
        <dbReference type="Proteomes" id="UP000824469"/>
    </source>
</evidence>
<evidence type="ECO:0000256" key="3">
    <source>
        <dbReference type="ARBA" id="ARBA00022692"/>
    </source>
</evidence>
<dbReference type="FunFam" id="1.10.510.10:FF:000988">
    <property type="entry name" value="Leucine-rich repeat protein kinase family protein"/>
    <property type="match status" value="1"/>
</dbReference>
<gene>
    <name evidence="8" type="ORF">KI387_029784</name>
</gene>
<proteinExistence type="predicted"/>
<dbReference type="GO" id="GO:0004674">
    <property type="term" value="F:protein serine/threonine kinase activity"/>
    <property type="evidence" value="ECO:0007669"/>
    <property type="project" value="TreeGrafter"/>
</dbReference>
<keyword evidence="9" id="KW-1185">Reference proteome</keyword>
<dbReference type="Gene3D" id="1.10.510.10">
    <property type="entry name" value="Transferase(Phosphotransferase) domain 1"/>
    <property type="match status" value="1"/>
</dbReference>
<dbReference type="Gene3D" id="3.30.200.20">
    <property type="entry name" value="Phosphorylase Kinase, domain 1"/>
    <property type="match status" value="1"/>
</dbReference>
<dbReference type="InterPro" id="IPR032675">
    <property type="entry name" value="LRR_dom_sf"/>
</dbReference>
<dbReference type="Pfam" id="PF00560">
    <property type="entry name" value="LRR_1"/>
    <property type="match status" value="1"/>
</dbReference>
<evidence type="ECO:0000256" key="1">
    <source>
        <dbReference type="ARBA" id="ARBA00004370"/>
    </source>
</evidence>
<dbReference type="Proteomes" id="UP000824469">
    <property type="component" value="Unassembled WGS sequence"/>
</dbReference>
<dbReference type="Pfam" id="PF14381">
    <property type="entry name" value="EDR1_CTR1_ARMC3_pept"/>
    <property type="match status" value="1"/>
</dbReference>
<dbReference type="SMART" id="SM00220">
    <property type="entry name" value="S_TKc"/>
    <property type="match status" value="1"/>
</dbReference>
<dbReference type="InterPro" id="IPR055164">
    <property type="entry name" value="EDR1/CTR1/ARMC3-like_pept-like"/>
</dbReference>
<feature type="non-terminal residue" evidence="8">
    <location>
        <position position="1"/>
    </location>
</feature>
<dbReference type="SMART" id="SM00365">
    <property type="entry name" value="LRR_SD22"/>
    <property type="match status" value="2"/>
</dbReference>
<keyword evidence="2" id="KW-0433">Leucine-rich repeat</keyword>
<dbReference type="SUPFAM" id="SSF56112">
    <property type="entry name" value="Protein kinase-like (PK-like)"/>
    <property type="match status" value="1"/>
</dbReference>
<comment type="subcellular location">
    <subcellularLocation>
        <location evidence="1">Membrane</location>
    </subcellularLocation>
</comment>
<feature type="domain" description="Protein kinase" evidence="7">
    <location>
        <begin position="652"/>
        <end position="976"/>
    </location>
</feature>
<dbReference type="EMBL" id="JAHRHJ020000010">
    <property type="protein sequence ID" value="KAH9298102.1"/>
    <property type="molecule type" value="Genomic_DNA"/>
</dbReference>
<dbReference type="GO" id="GO:0016020">
    <property type="term" value="C:membrane"/>
    <property type="evidence" value="ECO:0007669"/>
    <property type="project" value="UniProtKB-SubCell"/>
</dbReference>
<dbReference type="AlphaFoldDB" id="A0AA38CII7"/>
<dbReference type="InterPro" id="IPR001611">
    <property type="entry name" value="Leu-rich_rpt"/>
</dbReference>
<dbReference type="SUPFAM" id="SSF52058">
    <property type="entry name" value="L domain-like"/>
    <property type="match status" value="1"/>
</dbReference>
<protein>
    <recommendedName>
        <fullName evidence="7">Protein kinase domain-containing protein</fullName>
    </recommendedName>
</protein>
<dbReference type="InterPro" id="IPR038765">
    <property type="entry name" value="Papain-like_cys_pep_sf"/>
</dbReference>
<dbReference type="InterPro" id="IPR011009">
    <property type="entry name" value="Kinase-like_dom_sf"/>
</dbReference>
<dbReference type="InterPro" id="IPR008271">
    <property type="entry name" value="Ser/Thr_kinase_AS"/>
</dbReference>
<dbReference type="OMA" id="GMMLQDH"/>
<dbReference type="InterPro" id="IPR000719">
    <property type="entry name" value="Prot_kinase_dom"/>
</dbReference>
<evidence type="ECO:0000313" key="8">
    <source>
        <dbReference type="EMBL" id="KAH9298102.1"/>
    </source>
</evidence>
<dbReference type="SMART" id="SM00369">
    <property type="entry name" value="LRR_TYP"/>
    <property type="match status" value="2"/>
</dbReference>
<organism evidence="8 9">
    <name type="scientific">Taxus chinensis</name>
    <name type="common">Chinese yew</name>
    <name type="synonym">Taxus wallichiana var. chinensis</name>
    <dbReference type="NCBI Taxonomy" id="29808"/>
    <lineage>
        <taxon>Eukaryota</taxon>
        <taxon>Viridiplantae</taxon>
        <taxon>Streptophyta</taxon>
        <taxon>Embryophyta</taxon>
        <taxon>Tracheophyta</taxon>
        <taxon>Spermatophyta</taxon>
        <taxon>Pinopsida</taxon>
        <taxon>Pinidae</taxon>
        <taxon>Conifers II</taxon>
        <taxon>Cupressales</taxon>
        <taxon>Taxaceae</taxon>
        <taxon>Taxus</taxon>
    </lineage>
</organism>
<dbReference type="GO" id="GO:0005524">
    <property type="term" value="F:ATP binding"/>
    <property type="evidence" value="ECO:0007669"/>
    <property type="project" value="InterPro"/>
</dbReference>
<dbReference type="PANTHER" id="PTHR24359">
    <property type="entry name" value="SERINE/THREONINE-PROTEIN KINASE SBK1"/>
    <property type="match status" value="1"/>
</dbReference>
<dbReference type="SMART" id="SM00364">
    <property type="entry name" value="LRR_BAC"/>
    <property type="match status" value="4"/>
</dbReference>
<dbReference type="PROSITE" id="PS50011">
    <property type="entry name" value="PROTEIN_KINASE_DOM"/>
    <property type="match status" value="1"/>
</dbReference>
<evidence type="ECO:0000256" key="6">
    <source>
        <dbReference type="ARBA" id="ARBA00023136"/>
    </source>
</evidence>
<keyword evidence="4" id="KW-0677">Repeat</keyword>
<evidence type="ECO:0000256" key="4">
    <source>
        <dbReference type="ARBA" id="ARBA00022737"/>
    </source>
</evidence>
<keyword evidence="5" id="KW-1133">Transmembrane helix</keyword>
<dbReference type="Pfam" id="PF00069">
    <property type="entry name" value="Pkinase"/>
    <property type="match status" value="1"/>
</dbReference>
<name>A0AA38CII7_TAXCH</name>
<dbReference type="SUPFAM" id="SSF54001">
    <property type="entry name" value="Cysteine proteinases"/>
    <property type="match status" value="1"/>
</dbReference>
<evidence type="ECO:0000256" key="2">
    <source>
        <dbReference type="ARBA" id="ARBA00022614"/>
    </source>
</evidence>
<evidence type="ECO:0000256" key="5">
    <source>
        <dbReference type="ARBA" id="ARBA00022989"/>
    </source>
</evidence>
<keyword evidence="6" id="KW-0472">Membrane</keyword>